<dbReference type="EC" id="3.6.4.13" evidence="5"/>
<evidence type="ECO:0000256" key="5">
    <source>
        <dbReference type="ARBA" id="ARBA00012552"/>
    </source>
</evidence>
<evidence type="ECO:0000313" key="14">
    <source>
        <dbReference type="Proteomes" id="UP000887574"/>
    </source>
</evidence>
<accession>A0A915DPU8</accession>
<feature type="domain" description="Helicase C-terminal" evidence="13">
    <location>
        <begin position="450"/>
        <end position="610"/>
    </location>
</feature>
<evidence type="ECO:0000256" key="7">
    <source>
        <dbReference type="ARBA" id="ARBA00022801"/>
    </source>
</evidence>
<dbReference type="Pfam" id="PF00271">
    <property type="entry name" value="Helicase_C"/>
    <property type="match status" value="1"/>
</dbReference>
<protein>
    <recommendedName>
        <fullName evidence="5">RNA helicase</fullName>
        <ecNumber evidence="5">3.6.4.13</ecNumber>
    </recommendedName>
</protein>
<keyword evidence="7" id="KW-0378">Hydrolase</keyword>
<dbReference type="PROSITE" id="PS51194">
    <property type="entry name" value="HELICASE_CTER"/>
    <property type="match status" value="1"/>
</dbReference>
<dbReference type="FunFam" id="3.40.50.300:FF:000269">
    <property type="entry name" value="ATP-dependent RNA helicase SUPV3L1, mitochondrial"/>
    <property type="match status" value="1"/>
</dbReference>
<dbReference type="InterPro" id="IPR022192">
    <property type="entry name" value="SUV3_C"/>
</dbReference>
<keyword evidence="6" id="KW-0547">Nucleotide-binding</keyword>
<evidence type="ECO:0000256" key="8">
    <source>
        <dbReference type="ARBA" id="ARBA00022806"/>
    </source>
</evidence>
<keyword evidence="8" id="KW-0347">Helicase</keyword>
<evidence type="ECO:0000256" key="1">
    <source>
        <dbReference type="ARBA" id="ARBA00001936"/>
    </source>
</evidence>
<dbReference type="Pfam" id="PF22527">
    <property type="entry name" value="DEXQc_Suv3"/>
    <property type="match status" value="1"/>
</dbReference>
<dbReference type="GO" id="GO:0045025">
    <property type="term" value="C:mitochondrial degradosome"/>
    <property type="evidence" value="ECO:0007669"/>
    <property type="project" value="TreeGrafter"/>
</dbReference>
<dbReference type="AlphaFoldDB" id="A0A915DPU8"/>
<organism evidence="14 15">
    <name type="scientific">Ditylenchus dipsaci</name>
    <dbReference type="NCBI Taxonomy" id="166011"/>
    <lineage>
        <taxon>Eukaryota</taxon>
        <taxon>Metazoa</taxon>
        <taxon>Ecdysozoa</taxon>
        <taxon>Nematoda</taxon>
        <taxon>Chromadorea</taxon>
        <taxon>Rhabditida</taxon>
        <taxon>Tylenchina</taxon>
        <taxon>Tylenchomorpha</taxon>
        <taxon>Sphaerularioidea</taxon>
        <taxon>Anguinidae</taxon>
        <taxon>Anguininae</taxon>
        <taxon>Ditylenchus</taxon>
    </lineage>
</organism>
<evidence type="ECO:0000256" key="2">
    <source>
        <dbReference type="ARBA" id="ARBA00001946"/>
    </source>
</evidence>
<evidence type="ECO:0000256" key="12">
    <source>
        <dbReference type="ARBA" id="ARBA00047984"/>
    </source>
</evidence>
<dbReference type="Gene3D" id="3.40.50.300">
    <property type="entry name" value="P-loop containing nucleotide triphosphate hydrolases"/>
    <property type="match status" value="2"/>
</dbReference>
<dbReference type="SMART" id="SM00487">
    <property type="entry name" value="DEXDc"/>
    <property type="match status" value="1"/>
</dbReference>
<keyword evidence="11" id="KW-0496">Mitochondrion</keyword>
<reference evidence="15" key="1">
    <citation type="submission" date="2022-11" db="UniProtKB">
        <authorList>
            <consortium name="WormBaseParasite"/>
        </authorList>
    </citation>
    <scope>IDENTIFICATION</scope>
</reference>
<dbReference type="Pfam" id="PF12513">
    <property type="entry name" value="SUV3_C"/>
    <property type="match status" value="1"/>
</dbReference>
<dbReference type="Gene3D" id="1.20.58.1080">
    <property type="match status" value="1"/>
</dbReference>
<dbReference type="SUPFAM" id="SSF52540">
    <property type="entry name" value="P-loop containing nucleoside triphosphate hydrolases"/>
    <property type="match status" value="1"/>
</dbReference>
<keyword evidence="10" id="KW-0809">Transit peptide</keyword>
<dbReference type="WBParaSite" id="jg21675.1">
    <property type="protein sequence ID" value="jg21675.1"/>
    <property type="gene ID" value="jg21675"/>
</dbReference>
<dbReference type="GO" id="GO:0016787">
    <property type="term" value="F:hydrolase activity"/>
    <property type="evidence" value="ECO:0007669"/>
    <property type="project" value="UniProtKB-KW"/>
</dbReference>
<evidence type="ECO:0000256" key="11">
    <source>
        <dbReference type="ARBA" id="ARBA00023128"/>
    </source>
</evidence>
<comment type="cofactor">
    <cofactor evidence="2">
        <name>Mg(2+)</name>
        <dbReference type="ChEBI" id="CHEBI:18420"/>
    </cofactor>
</comment>
<dbReference type="CDD" id="cd17913">
    <property type="entry name" value="DEXQc_Suv3"/>
    <property type="match status" value="1"/>
</dbReference>
<name>A0A915DPU8_9BILA</name>
<evidence type="ECO:0000256" key="10">
    <source>
        <dbReference type="ARBA" id="ARBA00022946"/>
    </source>
</evidence>
<dbReference type="CDD" id="cd18805">
    <property type="entry name" value="SF2_C_suv3"/>
    <property type="match status" value="1"/>
</dbReference>
<dbReference type="Pfam" id="PF18114">
    <property type="entry name" value="Suv3_N"/>
    <property type="match status" value="1"/>
</dbReference>
<evidence type="ECO:0000259" key="13">
    <source>
        <dbReference type="PROSITE" id="PS51194"/>
    </source>
</evidence>
<dbReference type="InterPro" id="IPR027417">
    <property type="entry name" value="P-loop_NTPase"/>
</dbReference>
<comment type="catalytic activity">
    <reaction evidence="12">
        <text>ATP + H2O = ADP + phosphate + H(+)</text>
        <dbReference type="Rhea" id="RHEA:13065"/>
        <dbReference type="ChEBI" id="CHEBI:15377"/>
        <dbReference type="ChEBI" id="CHEBI:15378"/>
        <dbReference type="ChEBI" id="CHEBI:30616"/>
        <dbReference type="ChEBI" id="CHEBI:43474"/>
        <dbReference type="ChEBI" id="CHEBI:456216"/>
        <dbReference type="EC" id="3.6.4.13"/>
    </reaction>
</comment>
<sequence>MDEEMQKLKVSAAASAESNDSMKLSLPSFSISPHNYITSVGHGLLSQMNSLGSYGTDHNFVSAIGLMAGKDFNEDEADLWVLNEVAKYVMDAFCRNVGNVSQLDPTLVRQFHADIVFLMEALFPERLVSTATKGPFENAFRQIGFKRWQQCLDFNNPWFPSRGAKKNNLEKTGETKVKIIKPEVVKELDRNVISSVLDKFFRSPNIRQKAAVHYLADTLYKTAFQKFRSYCMTHVLADNSKSVTNLANIFWGVQLEREVQLEVLDALFPHFLEHCQQEHVSSPSLVPRSQSYRKEIVFHAGPTNSGKTYEALEQFKKSSSGMYCAPLRLLAAEIFRKMNQSGVPCDLVTGEDRRFAIHRNEPASHLAITVEMLATDHTIDMAVIDEIQMVRDHRRGYAFTRALLGVVAPEIHVCGEEAAVEVVQKLLEPTGDSLEVRRYERKSPLVVSTHGLNGLENIQDGDCLVVFSKDSIISYAAKLRSEYGRECAIIYGDLPAATKLNQAARFNDANDSCKVLIATDAIGMGINLNIRRVIFSTLSKYETSSASEELLPPYFAKQIAGRAGRFGLRHSEGVTMSMDDENTDMLRQLMGQDIANIEKAGVCPPFEALEKFHFLLPDCSLTQLMDIFSSICTVSDHLFNCPPDDIYQLAKLIENIPVSLKDRHTFSLSPLKSDRPQLCSFFIKVVQRYSDGLVISYDYMYAALKHLMVVPRNLTGLQRLSDAYDCVGAYLWFSYRFPLYFPDMDKVRHLEGIIEEMFNEGLEIVTAQAITSPLHSNLSESAEPAS</sequence>
<evidence type="ECO:0000256" key="6">
    <source>
        <dbReference type="ARBA" id="ARBA00022741"/>
    </source>
</evidence>
<comment type="cofactor">
    <cofactor evidence="1">
        <name>Mn(2+)</name>
        <dbReference type="ChEBI" id="CHEBI:29035"/>
    </cofactor>
</comment>
<dbReference type="Gene3D" id="1.10.1740.140">
    <property type="match status" value="1"/>
</dbReference>
<dbReference type="PANTHER" id="PTHR12131:SF1">
    <property type="entry name" value="ATP-DEPENDENT RNA HELICASE SUPV3L1, MITOCHONDRIAL-RELATED"/>
    <property type="match status" value="1"/>
</dbReference>
<dbReference type="InterPro" id="IPR055206">
    <property type="entry name" value="DEXQc_SUV3"/>
</dbReference>
<dbReference type="InterPro" id="IPR014001">
    <property type="entry name" value="Helicase_ATP-bd"/>
</dbReference>
<evidence type="ECO:0000256" key="3">
    <source>
        <dbReference type="ARBA" id="ARBA00004305"/>
    </source>
</evidence>
<dbReference type="InterPro" id="IPR050699">
    <property type="entry name" value="RNA-DNA_Helicase"/>
</dbReference>
<keyword evidence="14" id="KW-1185">Reference proteome</keyword>
<dbReference type="Gene3D" id="1.20.272.40">
    <property type="match status" value="1"/>
</dbReference>
<comment type="similarity">
    <text evidence="4">Belongs to the helicase family.</text>
</comment>
<keyword evidence="9" id="KW-0067">ATP-binding</keyword>
<dbReference type="GO" id="GO:0003724">
    <property type="term" value="F:RNA helicase activity"/>
    <property type="evidence" value="ECO:0007669"/>
    <property type="project" value="UniProtKB-EC"/>
</dbReference>
<dbReference type="InterPro" id="IPR041453">
    <property type="entry name" value="Suv3_N"/>
</dbReference>
<dbReference type="Proteomes" id="UP000887574">
    <property type="component" value="Unplaced"/>
</dbReference>
<dbReference type="Pfam" id="PF18147">
    <property type="entry name" value="Suv3_C_1"/>
    <property type="match status" value="1"/>
</dbReference>
<evidence type="ECO:0000256" key="4">
    <source>
        <dbReference type="ARBA" id="ARBA00008708"/>
    </source>
</evidence>
<dbReference type="GO" id="GO:0005759">
    <property type="term" value="C:mitochondrial matrix"/>
    <property type="evidence" value="ECO:0007669"/>
    <property type="project" value="UniProtKB-SubCell"/>
</dbReference>
<dbReference type="InterPro" id="IPR001650">
    <property type="entry name" value="Helicase_C-like"/>
</dbReference>
<dbReference type="InterPro" id="IPR041082">
    <property type="entry name" value="Suv3_C_1"/>
</dbReference>
<dbReference type="GO" id="GO:0005524">
    <property type="term" value="F:ATP binding"/>
    <property type="evidence" value="ECO:0007669"/>
    <property type="project" value="UniProtKB-KW"/>
</dbReference>
<dbReference type="SMART" id="SM00490">
    <property type="entry name" value="HELICc"/>
    <property type="match status" value="1"/>
</dbReference>
<proteinExistence type="inferred from homology"/>
<dbReference type="InterPro" id="IPR044774">
    <property type="entry name" value="Suv3_DEXQc"/>
</dbReference>
<comment type="subcellular location">
    <subcellularLocation>
        <location evidence="3">Mitochondrion matrix</location>
    </subcellularLocation>
</comment>
<dbReference type="GO" id="GO:0000965">
    <property type="term" value="P:mitochondrial RNA 3'-end processing"/>
    <property type="evidence" value="ECO:0007669"/>
    <property type="project" value="TreeGrafter"/>
</dbReference>
<evidence type="ECO:0000256" key="9">
    <source>
        <dbReference type="ARBA" id="ARBA00022840"/>
    </source>
</evidence>
<evidence type="ECO:0000313" key="15">
    <source>
        <dbReference type="WBParaSite" id="jg21675.1"/>
    </source>
</evidence>
<dbReference type="PANTHER" id="PTHR12131">
    <property type="entry name" value="ATP-DEPENDENT RNA AND DNA HELICASE"/>
    <property type="match status" value="1"/>
</dbReference>